<evidence type="ECO:0000313" key="2">
    <source>
        <dbReference type="EMBL" id="MCO8298783.1"/>
    </source>
</evidence>
<organism evidence="2 3">
    <name type="scientific">Tetragenococcus halophilus</name>
    <name type="common">Pediococcus halophilus</name>
    <dbReference type="NCBI Taxonomy" id="51669"/>
    <lineage>
        <taxon>Bacteria</taxon>
        <taxon>Bacillati</taxon>
        <taxon>Bacillota</taxon>
        <taxon>Bacilli</taxon>
        <taxon>Lactobacillales</taxon>
        <taxon>Enterococcaceae</taxon>
        <taxon>Tetragenococcus</taxon>
    </lineage>
</organism>
<sequence length="84" mass="9887">MAKNNIEKQKERLEKIEEQIKREKQIIDSKLGSEFFKAANIDYSELGRSDIKPFAEELAKLYNDSRKETSVNSFDNEYEPKNEV</sequence>
<feature type="region of interest" description="Disordered" evidence="1">
    <location>
        <begin position="65"/>
        <end position="84"/>
    </location>
</feature>
<evidence type="ECO:0000313" key="3">
    <source>
        <dbReference type="Proteomes" id="UP001057280"/>
    </source>
</evidence>
<dbReference type="Proteomes" id="UP001057280">
    <property type="component" value="Unassembled WGS sequence"/>
</dbReference>
<reference evidence="2" key="2">
    <citation type="journal article" date="2021" name="BMC Microbiol.">
        <title>The diversity among the species Tetragenococcus halophilus including new isolates from a lupine seed fermentation.</title>
        <authorList>
            <person name="Link T."/>
            <person name="Vogel R.F."/>
            <person name="Ehrmann M.A."/>
        </authorList>
    </citation>
    <scope>NUCLEOTIDE SEQUENCE</scope>
    <source>
        <strain evidence="2">TMW 2.2257</strain>
    </source>
</reference>
<name>A0AB35HRR0_TETHA</name>
<dbReference type="AlphaFoldDB" id="A0AB35HRR0"/>
<dbReference type="EMBL" id="JACACB010000032">
    <property type="protein sequence ID" value="MCO8298783.1"/>
    <property type="molecule type" value="Genomic_DNA"/>
</dbReference>
<comment type="caution">
    <text evidence="2">The sequence shown here is derived from an EMBL/GenBank/DDBJ whole genome shotgun (WGS) entry which is preliminary data.</text>
</comment>
<accession>A0AB35HRR0</accession>
<protein>
    <submittedName>
        <fullName evidence="2">Uncharacterized protein</fullName>
    </submittedName>
</protein>
<dbReference type="RefSeq" id="WP_212884178.1">
    <property type="nucleotide sequence ID" value="NZ_BLRN01000100.1"/>
</dbReference>
<proteinExistence type="predicted"/>
<gene>
    <name evidence="2" type="ORF">HXW75_09895</name>
</gene>
<reference evidence="2" key="1">
    <citation type="submission" date="2020-06" db="EMBL/GenBank/DDBJ databases">
        <authorList>
            <person name="Link T."/>
            <person name="Ehrmann M."/>
        </authorList>
    </citation>
    <scope>NUCLEOTIDE SEQUENCE</scope>
    <source>
        <strain evidence="2">TMW 2.2257</strain>
    </source>
</reference>
<evidence type="ECO:0000256" key="1">
    <source>
        <dbReference type="SAM" id="MobiDB-lite"/>
    </source>
</evidence>